<dbReference type="GO" id="GO:0015288">
    <property type="term" value="F:porin activity"/>
    <property type="evidence" value="ECO:0007669"/>
    <property type="project" value="TreeGrafter"/>
</dbReference>
<evidence type="ECO:0000256" key="5">
    <source>
        <dbReference type="ARBA" id="ARBA00022692"/>
    </source>
</evidence>
<dbReference type="OrthoDB" id="9811587at2"/>
<dbReference type="STRING" id="1176587.A8C56_11985"/>
<keyword evidence="4" id="KW-1134">Transmembrane beta strand</keyword>
<reference evidence="8 9" key="1">
    <citation type="submission" date="2016-05" db="EMBL/GenBank/DDBJ databases">
        <title>Niabella ginsenosidivorans BS26 whole genome sequencing.</title>
        <authorList>
            <person name="Im W.T."/>
            <person name="Siddiqi M.Z."/>
        </authorList>
    </citation>
    <scope>NUCLEOTIDE SEQUENCE [LARGE SCALE GENOMIC DNA]</scope>
    <source>
        <strain evidence="8 9">BS26</strain>
    </source>
</reference>
<evidence type="ECO:0000256" key="1">
    <source>
        <dbReference type="ARBA" id="ARBA00004442"/>
    </source>
</evidence>
<comment type="similarity">
    <text evidence="2">Belongs to the outer membrane factor (OMF) (TC 1.B.17) family.</text>
</comment>
<evidence type="ECO:0000256" key="2">
    <source>
        <dbReference type="ARBA" id="ARBA00007613"/>
    </source>
</evidence>
<dbReference type="Pfam" id="PF02321">
    <property type="entry name" value="OEP"/>
    <property type="match status" value="2"/>
</dbReference>
<keyword evidence="3" id="KW-0813">Transport</keyword>
<gene>
    <name evidence="8" type="ORF">A8C56_11985</name>
</gene>
<dbReference type="Gene3D" id="1.20.1600.10">
    <property type="entry name" value="Outer membrane efflux proteins (OEP)"/>
    <property type="match status" value="1"/>
</dbReference>
<evidence type="ECO:0000256" key="3">
    <source>
        <dbReference type="ARBA" id="ARBA00022448"/>
    </source>
</evidence>
<dbReference type="GO" id="GO:0009279">
    <property type="term" value="C:cell outer membrane"/>
    <property type="evidence" value="ECO:0007669"/>
    <property type="project" value="UniProtKB-SubCell"/>
</dbReference>
<keyword evidence="7" id="KW-0998">Cell outer membrane</keyword>
<accession>A0A1A9I3G7</accession>
<dbReference type="EMBL" id="CP015772">
    <property type="protein sequence ID" value="ANH81599.1"/>
    <property type="molecule type" value="Genomic_DNA"/>
</dbReference>
<evidence type="ECO:0000256" key="6">
    <source>
        <dbReference type="ARBA" id="ARBA00023136"/>
    </source>
</evidence>
<dbReference type="RefSeq" id="WP_067756215.1">
    <property type="nucleotide sequence ID" value="NZ_CP015772.1"/>
</dbReference>
<comment type="subcellular location">
    <subcellularLocation>
        <location evidence="1">Cell outer membrane</location>
    </subcellularLocation>
</comment>
<dbReference type="GO" id="GO:0015562">
    <property type="term" value="F:efflux transmembrane transporter activity"/>
    <property type="evidence" value="ECO:0007669"/>
    <property type="project" value="InterPro"/>
</dbReference>
<dbReference type="Proteomes" id="UP000077667">
    <property type="component" value="Chromosome"/>
</dbReference>
<dbReference type="PANTHER" id="PTHR30026:SF20">
    <property type="entry name" value="OUTER MEMBRANE PROTEIN TOLC"/>
    <property type="match status" value="1"/>
</dbReference>
<organism evidence="8 9">
    <name type="scientific">Niabella ginsenosidivorans</name>
    <dbReference type="NCBI Taxonomy" id="1176587"/>
    <lineage>
        <taxon>Bacteria</taxon>
        <taxon>Pseudomonadati</taxon>
        <taxon>Bacteroidota</taxon>
        <taxon>Chitinophagia</taxon>
        <taxon>Chitinophagales</taxon>
        <taxon>Chitinophagaceae</taxon>
        <taxon>Niabella</taxon>
    </lineage>
</organism>
<evidence type="ECO:0000313" key="8">
    <source>
        <dbReference type="EMBL" id="ANH81599.1"/>
    </source>
</evidence>
<evidence type="ECO:0000256" key="7">
    <source>
        <dbReference type="ARBA" id="ARBA00023237"/>
    </source>
</evidence>
<keyword evidence="6" id="KW-0472">Membrane</keyword>
<dbReference type="PANTHER" id="PTHR30026">
    <property type="entry name" value="OUTER MEMBRANE PROTEIN TOLC"/>
    <property type="match status" value="1"/>
</dbReference>
<proteinExistence type="inferred from homology"/>
<dbReference type="InterPro" id="IPR003423">
    <property type="entry name" value="OMP_efflux"/>
</dbReference>
<dbReference type="KEGG" id="nia:A8C56_11985"/>
<dbReference type="AlphaFoldDB" id="A0A1A9I3G7"/>
<protein>
    <submittedName>
        <fullName evidence="8">Transporter</fullName>
    </submittedName>
</protein>
<evidence type="ECO:0000313" key="9">
    <source>
        <dbReference type="Proteomes" id="UP000077667"/>
    </source>
</evidence>
<dbReference type="InterPro" id="IPR051906">
    <property type="entry name" value="TolC-like"/>
</dbReference>
<keyword evidence="5" id="KW-0812">Transmembrane</keyword>
<keyword evidence="9" id="KW-1185">Reference proteome</keyword>
<sequence>MKRILLALAGFLALAELNAQEKWSLERCVQYAIEHNISVKQADVQARINKLTLEQSKMALYPTANSQHNVGYQFGRSIDPTSNQFTTNEILAANHSLNLNADIFNWFKKKNTIAANAYSYQAGIAQLEKARNDISLNVANAYLSALLAKEQINAAAVQVGQSRDQRNDVDKQVKAGALPELNLAEMETQLANDSATLINARANFRLNLLQLQALLNLDAAASFDIDAPPVDSIPVEPLAELEPDVVFHSALYNLPQQKINELNVKAAEKNVLVAKADMYPTIGLFGGLDTRYSNAQKLLPTNFQNGIVPVGFVNINGTNYIVNTEENIPMGFNKNTYFRQLSNNFSQNIGLGINIPIFNGNMARTNWKKAKLNVEAQQLQLDQDQQQLKQDIYQAHTNAVAAIEKYNASKIALASAQKAYDFARKRFDVGLLKPIDLIVNQNNLFTTKINMLSAHYDYVFKIKLLEFYKGQGIKLHN</sequence>
<name>A0A1A9I3G7_9BACT</name>
<dbReference type="GO" id="GO:1990281">
    <property type="term" value="C:efflux pump complex"/>
    <property type="evidence" value="ECO:0007669"/>
    <property type="project" value="TreeGrafter"/>
</dbReference>
<evidence type="ECO:0000256" key="4">
    <source>
        <dbReference type="ARBA" id="ARBA00022452"/>
    </source>
</evidence>
<dbReference type="SUPFAM" id="SSF56954">
    <property type="entry name" value="Outer membrane efflux proteins (OEP)"/>
    <property type="match status" value="1"/>
</dbReference>